<evidence type="ECO:0000256" key="10">
    <source>
        <dbReference type="ARBA" id="ARBA00049493"/>
    </source>
</evidence>
<dbReference type="PANTHER" id="PTHR42807">
    <property type="entry name" value="GLUTARYL-COA DEHYDROGENASE, MITOCHONDRIAL"/>
    <property type="match status" value="1"/>
</dbReference>
<dbReference type="FunFam" id="1.20.140.10:FF:000006">
    <property type="entry name" value="Glutaryl-CoA dehydrogenase, mitochondrial"/>
    <property type="match status" value="1"/>
</dbReference>
<dbReference type="EC" id="1.3.8.6" evidence="9"/>
<comment type="catalytic activity">
    <reaction evidence="10">
        <text>glutaryl-CoA + oxidized [electron-transfer flavoprotein] + 2 H(+) = (2E)-butenoyl-CoA + reduced [electron-transfer flavoprotein] + CO2</text>
        <dbReference type="Rhea" id="RHEA:13389"/>
        <dbReference type="Rhea" id="RHEA-COMP:10685"/>
        <dbReference type="Rhea" id="RHEA-COMP:10686"/>
        <dbReference type="ChEBI" id="CHEBI:15378"/>
        <dbReference type="ChEBI" id="CHEBI:16526"/>
        <dbReference type="ChEBI" id="CHEBI:57332"/>
        <dbReference type="ChEBI" id="CHEBI:57378"/>
        <dbReference type="ChEBI" id="CHEBI:57692"/>
        <dbReference type="ChEBI" id="CHEBI:58307"/>
        <dbReference type="EC" id="1.3.8.6"/>
    </reaction>
</comment>
<dbReference type="InterPro" id="IPR009100">
    <property type="entry name" value="AcylCoA_DH/oxidase_NM_dom_sf"/>
</dbReference>
<dbReference type="InterPro" id="IPR037069">
    <property type="entry name" value="AcylCoA_DH/ox_N_sf"/>
</dbReference>
<sequence>MVPFSWEDPFDLEGQLTEDERMIRDAAHAFAQGELQSLVQQAYRDERAAPELFPMMGQAGLLGATVPEEYGGAGAGYVSYGLIAREIERVDSGYRSMASVQSSLVMYPIHAYGSEEQRRKYLPGLASGELIGCFGLTEPDAGSDPGSMRTYAKKDGDGYSLSGAKTWISNSPFADVFVVWAKSEAHGDGIRGFVLEKGMAGLSAPKIEGKMSLRASTTGMIMMDEVKLPASALLPEVQGLKGPFGCLNRARYGISWGAMGAAEFCLAAARQYGLDRKQFDRPLAATQLFQKKLADMMADIGLGLQASLRVGRLMDEGRFAPEMISIVKRNNVGKALEVARHARDMHGGNGISDEYQVIRHMMNLETVNTYEGTHDVHALILGRAITGIAAF</sequence>
<dbReference type="Pfam" id="PF00441">
    <property type="entry name" value="Acyl-CoA_dh_1"/>
    <property type="match status" value="1"/>
</dbReference>
<protein>
    <recommendedName>
        <fullName evidence="9">glutaryl-CoA dehydrogenase (ETF)</fullName>
        <ecNumber evidence="9">1.3.8.6</ecNumber>
    </recommendedName>
</protein>
<feature type="domain" description="Acyl-CoA dehydrogenase/oxidase C-terminal" evidence="12">
    <location>
        <begin position="244"/>
        <end position="385"/>
    </location>
</feature>
<dbReference type="FunFam" id="1.10.540.10:FF:000026">
    <property type="entry name" value="Acyl-CoA dehydrogenase medium chain"/>
    <property type="match status" value="1"/>
</dbReference>
<name>A0A6L7GHA8_9SPHN</name>
<evidence type="ECO:0000256" key="3">
    <source>
        <dbReference type="ARBA" id="ARBA00022630"/>
    </source>
</evidence>
<dbReference type="EMBL" id="WTYU01000001">
    <property type="protein sequence ID" value="MXP14664.1"/>
    <property type="molecule type" value="Genomic_DNA"/>
</dbReference>
<dbReference type="Gene3D" id="1.10.540.10">
    <property type="entry name" value="Acyl-CoA dehydrogenase/oxidase, N-terminal domain"/>
    <property type="match status" value="1"/>
</dbReference>
<dbReference type="InterPro" id="IPR009075">
    <property type="entry name" value="AcylCo_DH/oxidase_C"/>
</dbReference>
<organism evidence="15 16">
    <name type="scientific">Allopontixanthobacter confluentis</name>
    <dbReference type="NCBI Taxonomy" id="1849021"/>
    <lineage>
        <taxon>Bacteria</taxon>
        <taxon>Pseudomonadati</taxon>
        <taxon>Pseudomonadota</taxon>
        <taxon>Alphaproteobacteria</taxon>
        <taxon>Sphingomonadales</taxon>
        <taxon>Erythrobacteraceae</taxon>
        <taxon>Allopontixanthobacter</taxon>
    </lineage>
</organism>
<feature type="domain" description="Acyl-CoA dehydrogenase/oxidase N-terminal" evidence="14">
    <location>
        <begin position="17"/>
        <end position="129"/>
    </location>
</feature>
<dbReference type="PANTHER" id="PTHR42807:SF1">
    <property type="entry name" value="GLUTARYL-COA DEHYDROGENASE, MITOCHONDRIAL"/>
    <property type="match status" value="1"/>
</dbReference>
<comment type="pathway">
    <text evidence="7">Amino-acid metabolism; lysine degradation.</text>
</comment>
<dbReference type="GO" id="GO:0033539">
    <property type="term" value="P:fatty acid beta-oxidation using acyl-CoA dehydrogenase"/>
    <property type="evidence" value="ECO:0007669"/>
    <property type="project" value="TreeGrafter"/>
</dbReference>
<dbReference type="Pfam" id="PF02771">
    <property type="entry name" value="Acyl-CoA_dh_N"/>
    <property type="match status" value="1"/>
</dbReference>
<dbReference type="InterPro" id="IPR052033">
    <property type="entry name" value="Glutaryl-CoA_DH_mitochondrial"/>
</dbReference>
<evidence type="ECO:0000256" key="7">
    <source>
        <dbReference type="ARBA" id="ARBA00037899"/>
    </source>
</evidence>
<dbReference type="Pfam" id="PF02770">
    <property type="entry name" value="Acyl-CoA_dh_M"/>
    <property type="match status" value="1"/>
</dbReference>
<evidence type="ECO:0000256" key="11">
    <source>
        <dbReference type="RuleBase" id="RU362125"/>
    </source>
</evidence>
<dbReference type="RefSeq" id="WP_160601363.1">
    <property type="nucleotide sequence ID" value="NZ_WTYU01000001.1"/>
</dbReference>
<evidence type="ECO:0000313" key="16">
    <source>
        <dbReference type="Proteomes" id="UP000473531"/>
    </source>
</evidence>
<evidence type="ECO:0000256" key="2">
    <source>
        <dbReference type="ARBA" id="ARBA00009347"/>
    </source>
</evidence>
<keyword evidence="4 11" id="KW-0274">FAD</keyword>
<comment type="pathway">
    <text evidence="8">Amino-acid metabolism; tryptophan metabolism.</text>
</comment>
<accession>A0A6L7GHA8</accession>
<dbReference type="PROSITE" id="PS00072">
    <property type="entry name" value="ACYL_COA_DH_1"/>
    <property type="match status" value="1"/>
</dbReference>
<dbReference type="SUPFAM" id="SSF47203">
    <property type="entry name" value="Acyl-CoA dehydrogenase C-terminal domain-like"/>
    <property type="match status" value="1"/>
</dbReference>
<dbReference type="PROSITE" id="PS00073">
    <property type="entry name" value="ACYL_COA_DH_2"/>
    <property type="match status" value="1"/>
</dbReference>
<keyword evidence="5" id="KW-0809">Transit peptide</keyword>
<dbReference type="GO" id="GO:0004361">
    <property type="term" value="F:glutaryl-CoA dehydrogenase activity"/>
    <property type="evidence" value="ECO:0007669"/>
    <property type="project" value="UniProtKB-EC"/>
</dbReference>
<keyword evidence="16" id="KW-1185">Reference proteome</keyword>
<dbReference type="Gene3D" id="1.20.140.10">
    <property type="entry name" value="Butyryl-CoA Dehydrogenase, subunit A, domain 3"/>
    <property type="match status" value="1"/>
</dbReference>
<dbReference type="GO" id="GO:0046949">
    <property type="term" value="P:fatty-acyl-CoA biosynthetic process"/>
    <property type="evidence" value="ECO:0007669"/>
    <property type="project" value="TreeGrafter"/>
</dbReference>
<dbReference type="AlphaFoldDB" id="A0A6L7GHA8"/>
<dbReference type="InterPro" id="IPR046373">
    <property type="entry name" value="Acyl-CoA_Oxase/DH_mid-dom_sf"/>
</dbReference>
<gene>
    <name evidence="15" type="ORF">GRI44_07860</name>
</gene>
<keyword evidence="6 11" id="KW-0560">Oxidoreductase</keyword>
<evidence type="ECO:0000256" key="1">
    <source>
        <dbReference type="ARBA" id="ARBA00001974"/>
    </source>
</evidence>
<comment type="caution">
    <text evidence="15">The sequence shown here is derived from an EMBL/GenBank/DDBJ whole genome shotgun (WGS) entry which is preliminary data.</text>
</comment>
<dbReference type="SUPFAM" id="SSF56645">
    <property type="entry name" value="Acyl-CoA dehydrogenase NM domain-like"/>
    <property type="match status" value="1"/>
</dbReference>
<dbReference type="FunFam" id="2.40.110.10:FF:000008">
    <property type="entry name" value="Glutaryl-CoA dehydrogenase, mitochondrial"/>
    <property type="match status" value="1"/>
</dbReference>
<dbReference type="GO" id="GO:0000062">
    <property type="term" value="F:fatty-acyl-CoA binding"/>
    <property type="evidence" value="ECO:0007669"/>
    <property type="project" value="TreeGrafter"/>
</dbReference>
<evidence type="ECO:0000256" key="8">
    <source>
        <dbReference type="ARBA" id="ARBA00037927"/>
    </source>
</evidence>
<evidence type="ECO:0000313" key="15">
    <source>
        <dbReference type="EMBL" id="MXP14664.1"/>
    </source>
</evidence>
<proteinExistence type="inferred from homology"/>
<evidence type="ECO:0000259" key="12">
    <source>
        <dbReference type="Pfam" id="PF00441"/>
    </source>
</evidence>
<dbReference type="InterPro" id="IPR013786">
    <property type="entry name" value="AcylCoA_DH/ox_N"/>
</dbReference>
<feature type="domain" description="Acyl-CoA oxidase/dehydrogenase middle" evidence="13">
    <location>
        <begin position="133"/>
        <end position="226"/>
    </location>
</feature>
<reference evidence="15 16" key="1">
    <citation type="submission" date="2019-12" db="EMBL/GenBank/DDBJ databases">
        <title>Genomic-based taxomic classification of the family Erythrobacteraceae.</title>
        <authorList>
            <person name="Xu L."/>
        </authorList>
    </citation>
    <scope>NUCLEOTIDE SEQUENCE [LARGE SCALE GENOMIC DNA]</scope>
    <source>
        <strain evidence="15 16">KCTC 52259</strain>
    </source>
</reference>
<comment type="similarity">
    <text evidence="2 11">Belongs to the acyl-CoA dehydrogenase family.</text>
</comment>
<comment type="cofactor">
    <cofactor evidence="1 11">
        <name>FAD</name>
        <dbReference type="ChEBI" id="CHEBI:57692"/>
    </cofactor>
</comment>
<dbReference type="CDD" id="cd01151">
    <property type="entry name" value="GCD"/>
    <property type="match status" value="1"/>
</dbReference>
<dbReference type="Proteomes" id="UP000473531">
    <property type="component" value="Unassembled WGS sequence"/>
</dbReference>
<evidence type="ECO:0000256" key="9">
    <source>
        <dbReference type="ARBA" id="ARBA00039033"/>
    </source>
</evidence>
<evidence type="ECO:0000256" key="4">
    <source>
        <dbReference type="ARBA" id="ARBA00022827"/>
    </source>
</evidence>
<dbReference type="OrthoDB" id="7459120at2"/>
<evidence type="ECO:0000259" key="13">
    <source>
        <dbReference type="Pfam" id="PF02770"/>
    </source>
</evidence>
<dbReference type="GO" id="GO:0050660">
    <property type="term" value="F:flavin adenine dinucleotide binding"/>
    <property type="evidence" value="ECO:0007669"/>
    <property type="project" value="InterPro"/>
</dbReference>
<evidence type="ECO:0000256" key="6">
    <source>
        <dbReference type="ARBA" id="ARBA00023002"/>
    </source>
</evidence>
<evidence type="ECO:0000256" key="5">
    <source>
        <dbReference type="ARBA" id="ARBA00022946"/>
    </source>
</evidence>
<keyword evidence="3 11" id="KW-0285">Flavoprotein</keyword>
<dbReference type="InterPro" id="IPR006091">
    <property type="entry name" value="Acyl-CoA_Oxase/DH_mid-dom"/>
</dbReference>
<dbReference type="InterPro" id="IPR036250">
    <property type="entry name" value="AcylCo_DH-like_C"/>
</dbReference>
<dbReference type="InterPro" id="IPR006089">
    <property type="entry name" value="Acyl-CoA_DH_CS"/>
</dbReference>
<evidence type="ECO:0000259" key="14">
    <source>
        <dbReference type="Pfam" id="PF02771"/>
    </source>
</evidence>
<dbReference type="Gene3D" id="2.40.110.10">
    <property type="entry name" value="Butyryl-CoA Dehydrogenase, subunit A, domain 2"/>
    <property type="match status" value="1"/>
</dbReference>